<dbReference type="AlphaFoldDB" id="A0A9J6FSU7"/>
<reference evidence="1 2" key="1">
    <citation type="journal article" date="2020" name="Cell">
        <title>Large-Scale Comparative Analyses of Tick Genomes Elucidate Their Genetic Diversity and Vector Capacities.</title>
        <authorList>
            <consortium name="Tick Genome and Microbiome Consortium (TIGMIC)"/>
            <person name="Jia N."/>
            <person name="Wang J."/>
            <person name="Shi W."/>
            <person name="Du L."/>
            <person name="Sun Y."/>
            <person name="Zhan W."/>
            <person name="Jiang J.F."/>
            <person name="Wang Q."/>
            <person name="Zhang B."/>
            <person name="Ji P."/>
            <person name="Bell-Sakyi L."/>
            <person name="Cui X.M."/>
            <person name="Yuan T.T."/>
            <person name="Jiang B.G."/>
            <person name="Yang W.F."/>
            <person name="Lam T.T."/>
            <person name="Chang Q.C."/>
            <person name="Ding S.J."/>
            <person name="Wang X.J."/>
            <person name="Zhu J.G."/>
            <person name="Ruan X.D."/>
            <person name="Zhao L."/>
            <person name="Wei J.T."/>
            <person name="Ye R.Z."/>
            <person name="Que T.C."/>
            <person name="Du C.H."/>
            <person name="Zhou Y.H."/>
            <person name="Cheng J.X."/>
            <person name="Dai P.F."/>
            <person name="Guo W.B."/>
            <person name="Han X.H."/>
            <person name="Huang E.J."/>
            <person name="Li L.F."/>
            <person name="Wei W."/>
            <person name="Gao Y.C."/>
            <person name="Liu J.Z."/>
            <person name="Shao H.Z."/>
            <person name="Wang X."/>
            <person name="Wang C.C."/>
            <person name="Yang T.C."/>
            <person name="Huo Q.B."/>
            <person name="Li W."/>
            <person name="Chen H.Y."/>
            <person name="Chen S.E."/>
            <person name="Zhou L.G."/>
            <person name="Ni X.B."/>
            <person name="Tian J.H."/>
            <person name="Sheng Y."/>
            <person name="Liu T."/>
            <person name="Pan Y.S."/>
            <person name="Xia L.Y."/>
            <person name="Li J."/>
            <person name="Zhao F."/>
            <person name="Cao W.C."/>
        </authorList>
    </citation>
    <scope>NUCLEOTIDE SEQUENCE [LARGE SCALE GENOMIC DNA]</scope>
    <source>
        <strain evidence="1">HaeL-2018</strain>
    </source>
</reference>
<name>A0A9J6FSU7_HAELO</name>
<accession>A0A9J6FSU7</accession>
<dbReference type="VEuPathDB" id="VectorBase:HLOH_042796"/>
<evidence type="ECO:0000313" key="1">
    <source>
        <dbReference type="EMBL" id="KAH9366229.1"/>
    </source>
</evidence>
<keyword evidence="2" id="KW-1185">Reference proteome</keyword>
<evidence type="ECO:0000313" key="2">
    <source>
        <dbReference type="Proteomes" id="UP000821853"/>
    </source>
</evidence>
<protein>
    <submittedName>
        <fullName evidence="1">Uncharacterized protein</fullName>
    </submittedName>
</protein>
<dbReference type="EMBL" id="JABSTR010000004">
    <property type="protein sequence ID" value="KAH9366229.1"/>
    <property type="molecule type" value="Genomic_DNA"/>
</dbReference>
<dbReference type="Proteomes" id="UP000821853">
    <property type="component" value="Chromosome 2"/>
</dbReference>
<comment type="caution">
    <text evidence="1">The sequence shown here is derived from an EMBL/GenBank/DDBJ whole genome shotgun (WGS) entry which is preliminary data.</text>
</comment>
<gene>
    <name evidence="1" type="ORF">HPB48_001742</name>
</gene>
<organism evidence="1 2">
    <name type="scientific">Haemaphysalis longicornis</name>
    <name type="common">Bush tick</name>
    <dbReference type="NCBI Taxonomy" id="44386"/>
    <lineage>
        <taxon>Eukaryota</taxon>
        <taxon>Metazoa</taxon>
        <taxon>Ecdysozoa</taxon>
        <taxon>Arthropoda</taxon>
        <taxon>Chelicerata</taxon>
        <taxon>Arachnida</taxon>
        <taxon>Acari</taxon>
        <taxon>Parasitiformes</taxon>
        <taxon>Ixodida</taxon>
        <taxon>Ixodoidea</taxon>
        <taxon>Ixodidae</taxon>
        <taxon>Haemaphysalinae</taxon>
        <taxon>Haemaphysalis</taxon>
    </lineage>
</organism>
<sequence>MEKMNGMREEDTIRLVQAMIVSGIAYSLPHHNLTNSDEEPVKIIICSAYKAALNLPRFTEPRIWTNLAFATPLQK</sequence>
<proteinExistence type="predicted"/>